<dbReference type="Pfam" id="PF00583">
    <property type="entry name" value="Acetyltransf_1"/>
    <property type="match status" value="1"/>
</dbReference>
<reference evidence="2 3" key="1">
    <citation type="submission" date="2014-09" db="EMBL/GenBank/DDBJ databases">
        <title>Whole Genome Shotgun of Flavobacterium aquatile LMG 4008.</title>
        <authorList>
            <person name="Gale A.N."/>
            <person name="Pipes S.E."/>
            <person name="Newman J.D."/>
        </authorList>
    </citation>
    <scope>NUCLEOTIDE SEQUENCE [LARGE SCALE GENOMIC DNA]</scope>
    <source>
        <strain evidence="2 3">LMG 4008</strain>
    </source>
</reference>
<evidence type="ECO:0000259" key="1">
    <source>
        <dbReference type="PROSITE" id="PS51186"/>
    </source>
</evidence>
<keyword evidence="3" id="KW-1185">Reference proteome</keyword>
<name>A0A095SXI2_9FLAO</name>
<comment type="caution">
    <text evidence="2">The sequence shown here is derived from an EMBL/GenBank/DDBJ whole genome shotgun (WGS) entry which is preliminary data.</text>
</comment>
<organism evidence="2 3">
    <name type="scientific">Flavobacterium aquatile LMG 4008 = ATCC 11947</name>
    <dbReference type="NCBI Taxonomy" id="1453498"/>
    <lineage>
        <taxon>Bacteria</taxon>
        <taxon>Pseudomonadati</taxon>
        <taxon>Bacteroidota</taxon>
        <taxon>Flavobacteriia</taxon>
        <taxon>Flavobacteriales</taxon>
        <taxon>Flavobacteriaceae</taxon>
        <taxon>Flavobacterium</taxon>
    </lineage>
</organism>
<dbReference type="InterPro" id="IPR016181">
    <property type="entry name" value="Acyl_CoA_acyltransferase"/>
</dbReference>
<dbReference type="SUPFAM" id="SSF55729">
    <property type="entry name" value="Acyl-CoA N-acyltransferases (Nat)"/>
    <property type="match status" value="1"/>
</dbReference>
<protein>
    <submittedName>
        <fullName evidence="2">Acetyltransferase</fullName>
    </submittedName>
</protein>
<keyword evidence="2" id="KW-0808">Transferase</keyword>
<evidence type="ECO:0000313" key="2">
    <source>
        <dbReference type="EMBL" id="KGD69277.1"/>
    </source>
</evidence>
<dbReference type="Proteomes" id="UP000029554">
    <property type="component" value="Unassembled WGS sequence"/>
</dbReference>
<dbReference type="EMBL" id="JRHH01000001">
    <property type="protein sequence ID" value="KGD69277.1"/>
    <property type="molecule type" value="Genomic_DNA"/>
</dbReference>
<dbReference type="CDD" id="cd04301">
    <property type="entry name" value="NAT_SF"/>
    <property type="match status" value="1"/>
</dbReference>
<gene>
    <name evidence="2" type="ORF">LG45_00390</name>
</gene>
<dbReference type="InterPro" id="IPR000182">
    <property type="entry name" value="GNAT_dom"/>
</dbReference>
<dbReference type="OrthoDB" id="2352823at2"/>
<feature type="domain" description="N-acetyltransferase" evidence="1">
    <location>
        <begin position="2"/>
        <end position="146"/>
    </location>
</feature>
<dbReference type="PROSITE" id="PS51186">
    <property type="entry name" value="GNAT"/>
    <property type="match status" value="1"/>
</dbReference>
<accession>A0A095SXI2</accession>
<dbReference type="eggNOG" id="COG0456">
    <property type="taxonomic scope" value="Bacteria"/>
</dbReference>
<dbReference type="GO" id="GO:0016747">
    <property type="term" value="F:acyltransferase activity, transferring groups other than amino-acyl groups"/>
    <property type="evidence" value="ECO:0007669"/>
    <property type="project" value="InterPro"/>
</dbReference>
<dbReference type="RefSeq" id="WP_035123322.1">
    <property type="nucleotide sequence ID" value="NZ_JRHH01000001.1"/>
</dbReference>
<dbReference type="AlphaFoldDB" id="A0A095SXI2"/>
<evidence type="ECO:0000313" key="3">
    <source>
        <dbReference type="Proteomes" id="UP000029554"/>
    </source>
</evidence>
<dbReference type="STRING" id="1453498.LG45_00390"/>
<proteinExistence type="predicted"/>
<sequence length="150" mass="17184">MIKIQNITSTEAIAVRHPVLRNGKPIESCHFDGDDLPSTVHFGLFLDEKLIGVVSVFQNNSSNFNNENQFQIRGMAILPEFQKKGYGELLVKYSEEYVSNKEGSIIWFNARENAVNFYKKIGYEIIGSPFTISDIGVHYIMKKKLHYAYE</sequence>
<dbReference type="Gene3D" id="3.40.630.30">
    <property type="match status" value="1"/>
</dbReference>